<accession>A0A8H7ISX7</accession>
<name>A0A8H7ISX7_9PLEO</name>
<dbReference type="PANTHER" id="PTHR20978:SF0">
    <property type="entry name" value="SPLICING FACTOR 3B SUBUNIT 5"/>
    <property type="match status" value="1"/>
</dbReference>
<dbReference type="InterPro" id="IPR009846">
    <property type="entry name" value="SF3b5/RDS3-10"/>
</dbReference>
<gene>
    <name evidence="2" type="ORF">EKO04_010962</name>
</gene>
<evidence type="ECO:0000313" key="2">
    <source>
        <dbReference type="EMBL" id="KAF9691069.1"/>
    </source>
</evidence>
<evidence type="ECO:0000256" key="1">
    <source>
        <dbReference type="SAM" id="MobiDB-lite"/>
    </source>
</evidence>
<feature type="compositionally biased region" description="Polar residues" evidence="1">
    <location>
        <begin position="166"/>
        <end position="190"/>
    </location>
</feature>
<reference evidence="2" key="2">
    <citation type="submission" date="2020-09" db="EMBL/GenBank/DDBJ databases">
        <title>Reference genome assembly for Australian Ascochyta lentis isolate Al4.</title>
        <authorList>
            <person name="Lee R.C."/>
            <person name="Farfan-Caceres L.M."/>
            <person name="Debler J.W."/>
            <person name="Williams A.H."/>
            <person name="Henares B.M."/>
        </authorList>
    </citation>
    <scope>NUCLEOTIDE SEQUENCE</scope>
    <source>
        <strain evidence="2">Al4</strain>
    </source>
</reference>
<dbReference type="OrthoDB" id="274726at2759"/>
<sequence length="199" mass="22649">MADKLRAQQHLEALQARYIGIGSADTTKHEWSSNIARDSLASYVGHPPLLQYMSIGLGQAREVTRVQMLERMVRPVGPPPESTTDNTHHHSTLPFPSQRNKRLSTAKPARVYSSMLAHWVTRSLIYLSMHLRQKEQRTGKQWIFKSLEQQKKEGEEEIPDRKQEPRTQNTKYKTKSISPAINLVTTNATASRPLPPYPG</sequence>
<dbReference type="PANTHER" id="PTHR20978">
    <property type="entry name" value="SPLICING FACTOR 3B SUBUNIT 5"/>
    <property type="match status" value="1"/>
</dbReference>
<evidence type="ECO:0000313" key="3">
    <source>
        <dbReference type="Proteomes" id="UP000651452"/>
    </source>
</evidence>
<protein>
    <recommendedName>
        <fullName evidence="4">Splicing factor subunit</fullName>
    </recommendedName>
</protein>
<dbReference type="GO" id="GO:0071011">
    <property type="term" value="C:precatalytic spliceosome"/>
    <property type="evidence" value="ECO:0007669"/>
    <property type="project" value="TreeGrafter"/>
</dbReference>
<dbReference type="AlphaFoldDB" id="A0A8H7ISX7"/>
<dbReference type="Proteomes" id="UP000651452">
    <property type="component" value="Unassembled WGS sequence"/>
</dbReference>
<dbReference type="GO" id="GO:0000398">
    <property type="term" value="P:mRNA splicing, via spliceosome"/>
    <property type="evidence" value="ECO:0007669"/>
    <property type="project" value="TreeGrafter"/>
</dbReference>
<comment type="caution">
    <text evidence="2">The sequence shown here is derived from an EMBL/GenBank/DDBJ whole genome shotgun (WGS) entry which is preliminary data.</text>
</comment>
<feature type="compositionally biased region" description="Basic and acidic residues" evidence="1">
    <location>
        <begin position="149"/>
        <end position="165"/>
    </location>
</feature>
<proteinExistence type="predicted"/>
<reference evidence="2" key="1">
    <citation type="submission" date="2018-12" db="EMBL/GenBank/DDBJ databases">
        <authorList>
            <person name="Syme R.A."/>
            <person name="Farfan-Caceres L."/>
            <person name="Lichtenzveig J."/>
        </authorList>
    </citation>
    <scope>NUCLEOTIDE SEQUENCE</scope>
    <source>
        <strain evidence="2">Al4</strain>
    </source>
</reference>
<keyword evidence="3" id="KW-1185">Reference proteome</keyword>
<organism evidence="2 3">
    <name type="scientific">Ascochyta lentis</name>
    <dbReference type="NCBI Taxonomy" id="205686"/>
    <lineage>
        <taxon>Eukaryota</taxon>
        <taxon>Fungi</taxon>
        <taxon>Dikarya</taxon>
        <taxon>Ascomycota</taxon>
        <taxon>Pezizomycotina</taxon>
        <taxon>Dothideomycetes</taxon>
        <taxon>Pleosporomycetidae</taxon>
        <taxon>Pleosporales</taxon>
        <taxon>Pleosporineae</taxon>
        <taxon>Didymellaceae</taxon>
        <taxon>Ascochyta</taxon>
    </lineage>
</organism>
<feature type="region of interest" description="Disordered" evidence="1">
    <location>
        <begin position="74"/>
        <end position="101"/>
    </location>
</feature>
<dbReference type="EMBL" id="RZGK01000022">
    <property type="protein sequence ID" value="KAF9691069.1"/>
    <property type="molecule type" value="Genomic_DNA"/>
</dbReference>
<feature type="region of interest" description="Disordered" evidence="1">
    <location>
        <begin position="149"/>
        <end position="199"/>
    </location>
</feature>
<dbReference type="GO" id="GO:0005686">
    <property type="term" value="C:U2 snRNP"/>
    <property type="evidence" value="ECO:0007669"/>
    <property type="project" value="TreeGrafter"/>
</dbReference>
<dbReference type="Pfam" id="PF07189">
    <property type="entry name" value="SF3b10"/>
    <property type="match status" value="1"/>
</dbReference>
<evidence type="ECO:0008006" key="4">
    <source>
        <dbReference type="Google" id="ProtNLM"/>
    </source>
</evidence>